<evidence type="ECO:0000313" key="2">
    <source>
        <dbReference type="EMBL" id="CAB4569923.1"/>
    </source>
</evidence>
<feature type="compositionally biased region" description="Low complexity" evidence="1">
    <location>
        <begin position="70"/>
        <end position="86"/>
    </location>
</feature>
<evidence type="ECO:0000256" key="1">
    <source>
        <dbReference type="SAM" id="MobiDB-lite"/>
    </source>
</evidence>
<dbReference type="EMBL" id="CAEZTL010000049">
    <property type="protein sequence ID" value="CAB4569923.1"/>
    <property type="molecule type" value="Genomic_DNA"/>
</dbReference>
<dbReference type="AlphaFoldDB" id="A0A6J6E6K0"/>
<name>A0A6J6E6K0_9ZZZZ</name>
<gene>
    <name evidence="2" type="ORF">UFOPK1683_00614</name>
</gene>
<feature type="region of interest" description="Disordered" evidence="1">
    <location>
        <begin position="66"/>
        <end position="86"/>
    </location>
</feature>
<accession>A0A6J6E6K0</accession>
<organism evidence="2">
    <name type="scientific">freshwater metagenome</name>
    <dbReference type="NCBI Taxonomy" id="449393"/>
    <lineage>
        <taxon>unclassified sequences</taxon>
        <taxon>metagenomes</taxon>
        <taxon>ecological metagenomes</taxon>
    </lineage>
</organism>
<reference evidence="2" key="1">
    <citation type="submission" date="2020-05" db="EMBL/GenBank/DDBJ databases">
        <authorList>
            <person name="Chiriac C."/>
            <person name="Salcher M."/>
            <person name="Ghai R."/>
            <person name="Kavagutti S V."/>
        </authorList>
    </citation>
    <scope>NUCLEOTIDE SEQUENCE</scope>
</reference>
<sequence length="86" mass="8747">MRPTLMTGSDDEYCKTAAICKIVLMRLRIESAVADSKVSAQSPPCNQNALPAAASAIRAFKLSHSPAKTSGGKALSSATAAANGAP</sequence>
<proteinExistence type="predicted"/>
<protein>
    <submittedName>
        <fullName evidence="2">Unannotated protein</fullName>
    </submittedName>
</protein>